<dbReference type="SMART" id="SM01160">
    <property type="entry name" value="DUF1751"/>
    <property type="match status" value="1"/>
</dbReference>
<dbReference type="InterPro" id="IPR022764">
    <property type="entry name" value="Peptidase_S54_rhomboid_dom"/>
</dbReference>
<dbReference type="PANTHER" id="PTHR43066:SF11">
    <property type="entry name" value="PEPTIDASE S54 RHOMBOID DOMAIN-CONTAINING PROTEIN"/>
    <property type="match status" value="1"/>
</dbReference>
<dbReference type="PANTHER" id="PTHR43066">
    <property type="entry name" value="RHOMBOID-RELATED PROTEIN"/>
    <property type="match status" value="1"/>
</dbReference>
<keyword evidence="2 5" id="KW-0812">Transmembrane</keyword>
<evidence type="ECO:0000256" key="1">
    <source>
        <dbReference type="ARBA" id="ARBA00004141"/>
    </source>
</evidence>
<evidence type="ECO:0000256" key="4">
    <source>
        <dbReference type="ARBA" id="ARBA00023136"/>
    </source>
</evidence>
<evidence type="ECO:0000313" key="8">
    <source>
        <dbReference type="Proteomes" id="UP001162734"/>
    </source>
</evidence>
<name>A0ABN6N935_9BACT</name>
<dbReference type="Proteomes" id="UP001162734">
    <property type="component" value="Chromosome"/>
</dbReference>
<dbReference type="SUPFAM" id="SSF144091">
    <property type="entry name" value="Rhomboid-like"/>
    <property type="match status" value="1"/>
</dbReference>
<evidence type="ECO:0000259" key="6">
    <source>
        <dbReference type="Pfam" id="PF01694"/>
    </source>
</evidence>
<evidence type="ECO:0000313" key="7">
    <source>
        <dbReference type="EMBL" id="BDG09759.1"/>
    </source>
</evidence>
<organism evidence="7 8">
    <name type="scientific">Anaeromyxobacter paludicola</name>
    <dbReference type="NCBI Taxonomy" id="2918171"/>
    <lineage>
        <taxon>Bacteria</taxon>
        <taxon>Pseudomonadati</taxon>
        <taxon>Myxococcota</taxon>
        <taxon>Myxococcia</taxon>
        <taxon>Myxococcales</taxon>
        <taxon>Cystobacterineae</taxon>
        <taxon>Anaeromyxobacteraceae</taxon>
        <taxon>Anaeromyxobacter</taxon>
    </lineage>
</organism>
<dbReference type="RefSeq" id="WP_248342064.1">
    <property type="nucleotide sequence ID" value="NZ_AP025592.1"/>
</dbReference>
<accession>A0ABN6N935</accession>
<feature type="transmembrane region" description="Helical" evidence="5">
    <location>
        <begin position="97"/>
        <end position="119"/>
    </location>
</feature>
<keyword evidence="4 5" id="KW-0472">Membrane</keyword>
<reference evidence="8" key="1">
    <citation type="journal article" date="2022" name="Int. J. Syst. Evol. Microbiol.">
        <title>Anaeromyxobacter oryzae sp. nov., Anaeromyxobacter diazotrophicus sp. nov. and Anaeromyxobacter paludicola sp. nov., isolated from paddy soils.</title>
        <authorList>
            <person name="Itoh H."/>
            <person name="Xu Z."/>
            <person name="Mise K."/>
            <person name="Masuda Y."/>
            <person name="Ushijima N."/>
            <person name="Hayakawa C."/>
            <person name="Shiratori Y."/>
            <person name="Senoo K."/>
        </authorList>
    </citation>
    <scope>NUCLEOTIDE SEQUENCE [LARGE SCALE GENOMIC DNA]</scope>
    <source>
        <strain evidence="8">Red630</strain>
    </source>
</reference>
<feature type="transmembrane region" description="Helical" evidence="5">
    <location>
        <begin position="180"/>
        <end position="200"/>
    </location>
</feature>
<dbReference type="Gene3D" id="1.20.1540.10">
    <property type="entry name" value="Rhomboid-like"/>
    <property type="match status" value="1"/>
</dbReference>
<dbReference type="EMBL" id="AP025592">
    <property type="protein sequence ID" value="BDG09759.1"/>
    <property type="molecule type" value="Genomic_DNA"/>
</dbReference>
<feature type="transmembrane region" description="Helical" evidence="5">
    <location>
        <begin position="125"/>
        <end position="144"/>
    </location>
</feature>
<feature type="transmembrane region" description="Helical" evidence="5">
    <location>
        <begin position="151"/>
        <end position="174"/>
    </location>
</feature>
<feature type="transmembrane region" description="Helical" evidence="5">
    <location>
        <begin position="62"/>
        <end position="85"/>
    </location>
</feature>
<dbReference type="InterPro" id="IPR035952">
    <property type="entry name" value="Rhomboid-like_sf"/>
</dbReference>
<proteinExistence type="predicted"/>
<dbReference type="Pfam" id="PF01694">
    <property type="entry name" value="Rhomboid"/>
    <property type="match status" value="1"/>
</dbReference>
<keyword evidence="3 5" id="KW-1133">Transmembrane helix</keyword>
<gene>
    <name evidence="7" type="ORF">AMPC_28720</name>
</gene>
<keyword evidence="8" id="KW-1185">Reference proteome</keyword>
<evidence type="ECO:0000256" key="3">
    <source>
        <dbReference type="ARBA" id="ARBA00022989"/>
    </source>
</evidence>
<feature type="transmembrane region" description="Helical" evidence="5">
    <location>
        <begin position="21"/>
        <end position="42"/>
    </location>
</feature>
<sequence>MRRRDTPFDELLTFGGRVPSVVGGLIAILVIASLAGALVPGLRSAAVLFPGAVWAGQLWRVVTYPFFESDPLSLVFGAMMLYWFGRDLSYAWGPRRFLITFVSFGAAAGVVTCLVARLWPAVWAHPYLGIWPVADAMVVAWAMIFPERQILLYFALPVSGQALLYLTVGGTLLYSVFGGLAAFVPHLAAEAMMLVLARGYSLRGLWQTMRIRSQERRARRRARHLKVVGKESEPPRWMN</sequence>
<comment type="subcellular location">
    <subcellularLocation>
        <location evidence="1">Membrane</location>
        <topology evidence="1">Multi-pass membrane protein</topology>
    </subcellularLocation>
</comment>
<feature type="domain" description="Peptidase S54 rhomboid" evidence="6">
    <location>
        <begin position="56"/>
        <end position="189"/>
    </location>
</feature>
<evidence type="ECO:0000256" key="2">
    <source>
        <dbReference type="ARBA" id="ARBA00022692"/>
    </source>
</evidence>
<protein>
    <recommendedName>
        <fullName evidence="6">Peptidase S54 rhomboid domain-containing protein</fullName>
    </recommendedName>
</protein>
<evidence type="ECO:0000256" key="5">
    <source>
        <dbReference type="SAM" id="Phobius"/>
    </source>
</evidence>